<keyword evidence="1" id="KW-0472">Membrane</keyword>
<evidence type="ECO:0000313" key="2">
    <source>
        <dbReference type="EMBL" id="MDC7715874.1"/>
    </source>
</evidence>
<protein>
    <submittedName>
        <fullName evidence="2">Uncharacterized protein</fullName>
    </submittedName>
</protein>
<evidence type="ECO:0000256" key="1">
    <source>
        <dbReference type="SAM" id="Phobius"/>
    </source>
</evidence>
<reference evidence="2 3" key="1">
    <citation type="submission" date="2023-01" db="EMBL/GenBank/DDBJ databases">
        <title>Novel species of the genus Vogesella isolated from rivers.</title>
        <authorList>
            <person name="Lu H."/>
        </authorList>
    </citation>
    <scope>NUCLEOTIDE SEQUENCE [LARGE SCALE GENOMIC DNA]</scope>
    <source>
        <strain evidence="2 3">DC21W</strain>
    </source>
</reference>
<keyword evidence="3" id="KW-1185">Reference proteome</keyword>
<dbReference type="EMBL" id="JAQQLF010000001">
    <property type="protein sequence ID" value="MDC7715874.1"/>
    <property type="molecule type" value="Genomic_DNA"/>
</dbReference>
<evidence type="ECO:0000313" key="3">
    <source>
        <dbReference type="Proteomes" id="UP001219956"/>
    </source>
</evidence>
<keyword evidence="1" id="KW-0812">Transmembrane</keyword>
<feature type="transmembrane region" description="Helical" evidence="1">
    <location>
        <begin position="34"/>
        <end position="59"/>
    </location>
</feature>
<feature type="transmembrane region" description="Helical" evidence="1">
    <location>
        <begin position="7"/>
        <end position="28"/>
    </location>
</feature>
<name>A0ABT5ITG9_9NEIS</name>
<organism evidence="2 3">
    <name type="scientific">Vogesella aquatica</name>
    <dbReference type="NCBI Taxonomy" id="2984206"/>
    <lineage>
        <taxon>Bacteria</taxon>
        <taxon>Pseudomonadati</taxon>
        <taxon>Pseudomonadota</taxon>
        <taxon>Betaproteobacteria</taxon>
        <taxon>Neisseriales</taxon>
        <taxon>Chromobacteriaceae</taxon>
        <taxon>Vogesella</taxon>
    </lineage>
</organism>
<sequence>MLNRELTLAALAALPLATLLCGSLLLLWPATPLWLLALLMLLLPMWSAMVLYGCGLANTLRCTQRLFGAKLLLWSVALTAYGLLAPAGLVLHA</sequence>
<gene>
    <name evidence="2" type="ORF">PQU95_01380</name>
</gene>
<dbReference type="RefSeq" id="WP_272750353.1">
    <property type="nucleotide sequence ID" value="NZ_JAQQLF010000001.1"/>
</dbReference>
<feature type="transmembrane region" description="Helical" evidence="1">
    <location>
        <begin position="71"/>
        <end position="91"/>
    </location>
</feature>
<dbReference type="Proteomes" id="UP001219956">
    <property type="component" value="Unassembled WGS sequence"/>
</dbReference>
<comment type="caution">
    <text evidence="2">The sequence shown here is derived from an EMBL/GenBank/DDBJ whole genome shotgun (WGS) entry which is preliminary data.</text>
</comment>
<proteinExistence type="predicted"/>
<accession>A0ABT5ITG9</accession>
<keyword evidence="1" id="KW-1133">Transmembrane helix</keyword>